<dbReference type="EMBL" id="CP003740">
    <property type="protein sequence ID" value="AGI70164.1"/>
    <property type="molecule type" value="Genomic_DNA"/>
</dbReference>
<accession>M9RC26</accession>
<evidence type="ECO:0000256" key="3">
    <source>
        <dbReference type="ARBA" id="ARBA00019010"/>
    </source>
</evidence>
<dbReference type="HOGENOM" id="CLU_087829_4_0_5"/>
<evidence type="ECO:0000256" key="1">
    <source>
        <dbReference type="ARBA" id="ARBA00004496"/>
    </source>
</evidence>
<dbReference type="PANTHER" id="PTHR33540:SF2">
    <property type="entry name" value="TRNA THREONYLCARBAMOYLADENOSINE BIOSYNTHESIS PROTEIN TSAE"/>
    <property type="match status" value="1"/>
</dbReference>
<comment type="similarity">
    <text evidence="2">Belongs to the TsaE family.</text>
</comment>
<dbReference type="GO" id="GO:0002949">
    <property type="term" value="P:tRNA threonylcarbamoyladenosine modification"/>
    <property type="evidence" value="ECO:0007669"/>
    <property type="project" value="InterPro"/>
</dbReference>
<keyword evidence="8" id="KW-0067">ATP-binding</keyword>
<dbReference type="PANTHER" id="PTHR33540">
    <property type="entry name" value="TRNA THREONYLCARBAMOYLADENOSINE BIOSYNTHESIS PROTEIN TSAE"/>
    <property type="match status" value="1"/>
</dbReference>
<dbReference type="Gene3D" id="3.40.50.300">
    <property type="entry name" value="P-loop containing nucleotide triphosphate hydrolases"/>
    <property type="match status" value="1"/>
</dbReference>
<keyword evidence="6" id="KW-0479">Metal-binding</keyword>
<dbReference type="InterPro" id="IPR003442">
    <property type="entry name" value="T6A_TsaE"/>
</dbReference>
<keyword evidence="7" id="KW-0547">Nucleotide-binding</keyword>
<dbReference type="KEGG" id="oat:OAN307_c48190"/>
<protein>
    <recommendedName>
        <fullName evidence="3">tRNA threonylcarbamoyladenosine biosynthesis protein TsaE</fullName>
    </recommendedName>
    <alternativeName>
        <fullName evidence="10">t(6)A37 threonylcarbamoyladenosine biosynthesis protein TsaE</fullName>
    </alternativeName>
</protein>
<reference evidence="11 12" key="1">
    <citation type="journal article" date="2013" name="PLoS ONE">
        <title>Poles Apart: Arctic and Antarctic Octadecabacter strains Share High Genome Plasticity and a New Type of Xanthorhodopsin.</title>
        <authorList>
            <person name="Vollmers J."/>
            <person name="Voget S."/>
            <person name="Dietrich S."/>
            <person name="Gollnow K."/>
            <person name="Smits M."/>
            <person name="Meyer K."/>
            <person name="Brinkhoff T."/>
            <person name="Simon M."/>
            <person name="Daniel R."/>
        </authorList>
    </citation>
    <scope>NUCLEOTIDE SEQUENCE [LARGE SCALE GENOMIC DNA]</scope>
    <source>
        <strain evidence="11 12">307</strain>
    </source>
</reference>
<proteinExistence type="inferred from homology"/>
<dbReference type="STRING" id="391626.OAN307_c48190"/>
<dbReference type="Pfam" id="PF02367">
    <property type="entry name" value="TsaE"/>
    <property type="match status" value="1"/>
</dbReference>
<keyword evidence="4" id="KW-0963">Cytoplasm</keyword>
<evidence type="ECO:0000256" key="5">
    <source>
        <dbReference type="ARBA" id="ARBA00022694"/>
    </source>
</evidence>
<evidence type="ECO:0000256" key="10">
    <source>
        <dbReference type="ARBA" id="ARBA00032441"/>
    </source>
</evidence>
<evidence type="ECO:0000256" key="6">
    <source>
        <dbReference type="ARBA" id="ARBA00022723"/>
    </source>
</evidence>
<keyword evidence="9" id="KW-0460">Magnesium</keyword>
<dbReference type="GO" id="GO:0005524">
    <property type="term" value="F:ATP binding"/>
    <property type="evidence" value="ECO:0007669"/>
    <property type="project" value="UniProtKB-KW"/>
</dbReference>
<comment type="subcellular location">
    <subcellularLocation>
        <location evidence="1">Cytoplasm</location>
    </subcellularLocation>
</comment>
<dbReference type="GO" id="GO:0005737">
    <property type="term" value="C:cytoplasm"/>
    <property type="evidence" value="ECO:0007669"/>
    <property type="project" value="UniProtKB-SubCell"/>
</dbReference>
<keyword evidence="12" id="KW-1185">Reference proteome</keyword>
<evidence type="ECO:0000256" key="2">
    <source>
        <dbReference type="ARBA" id="ARBA00007599"/>
    </source>
</evidence>
<dbReference type="InterPro" id="IPR027417">
    <property type="entry name" value="P-loop_NTPase"/>
</dbReference>
<organism evidence="11 12">
    <name type="scientific">Octadecabacter antarcticus 307</name>
    <dbReference type="NCBI Taxonomy" id="391626"/>
    <lineage>
        <taxon>Bacteria</taxon>
        <taxon>Pseudomonadati</taxon>
        <taxon>Pseudomonadota</taxon>
        <taxon>Alphaproteobacteria</taxon>
        <taxon>Rhodobacterales</taxon>
        <taxon>Roseobacteraceae</taxon>
        <taxon>Octadecabacter</taxon>
    </lineage>
</organism>
<evidence type="ECO:0000256" key="7">
    <source>
        <dbReference type="ARBA" id="ARBA00022741"/>
    </source>
</evidence>
<dbReference type="NCBIfam" id="TIGR00150">
    <property type="entry name" value="T6A_YjeE"/>
    <property type="match status" value="1"/>
</dbReference>
<keyword evidence="5" id="KW-0819">tRNA processing</keyword>
<evidence type="ECO:0000256" key="8">
    <source>
        <dbReference type="ARBA" id="ARBA00022840"/>
    </source>
</evidence>
<dbReference type="AlphaFoldDB" id="M9RC26"/>
<dbReference type="eggNOG" id="COG0802">
    <property type="taxonomic scope" value="Bacteria"/>
</dbReference>
<evidence type="ECO:0000313" key="11">
    <source>
        <dbReference type="EMBL" id="AGI70164.1"/>
    </source>
</evidence>
<dbReference type="Proteomes" id="UP000005307">
    <property type="component" value="Chromosome"/>
</dbReference>
<sequence length="156" mass="17205">MARATTTLRLTTQDDTDHLGRILAKYARAGDCFLLRGQIGSGKSALARAFIRSLLGPDTEVPSPTFTLVQTYDYNDLEIWHADLYRLGDAQEAVELGLMDAFTDHICLIEWPELLGDLAPNTALDIELSVAPDCHLATVTFGDNWRDRLVGLSQNA</sequence>
<dbReference type="RefSeq" id="WP_015502049.1">
    <property type="nucleotide sequence ID" value="NC_020911.1"/>
</dbReference>
<evidence type="ECO:0000256" key="4">
    <source>
        <dbReference type="ARBA" id="ARBA00022490"/>
    </source>
</evidence>
<evidence type="ECO:0000256" key="9">
    <source>
        <dbReference type="ARBA" id="ARBA00022842"/>
    </source>
</evidence>
<dbReference type="GO" id="GO:0046872">
    <property type="term" value="F:metal ion binding"/>
    <property type="evidence" value="ECO:0007669"/>
    <property type="project" value="UniProtKB-KW"/>
</dbReference>
<dbReference type="SUPFAM" id="SSF52540">
    <property type="entry name" value="P-loop containing nucleoside triphosphate hydrolases"/>
    <property type="match status" value="1"/>
</dbReference>
<name>M9RC26_9RHOB</name>
<dbReference type="OrthoDB" id="9800307at2"/>
<evidence type="ECO:0000313" key="12">
    <source>
        <dbReference type="Proteomes" id="UP000005307"/>
    </source>
</evidence>
<gene>
    <name evidence="11" type="ORF">OAN307_c48190</name>
</gene>